<feature type="transmembrane region" description="Helical" evidence="6">
    <location>
        <begin position="245"/>
        <end position="265"/>
    </location>
</feature>
<dbReference type="SUPFAM" id="SSF103473">
    <property type="entry name" value="MFS general substrate transporter"/>
    <property type="match status" value="1"/>
</dbReference>
<sequence>MKSPELGASYWKLWSATAISNLGDGVSMVAYPWLASAVTRSPLLIAAAGFASRLPWLIFTLYAGVLTDRFDRRKLIVAMDFLRGLITIGVGLVVFIKRDSLPSLNELTKITDLQTNWGIYLTLLVSAFLFGLAEVLRDNSAQTLMPSVVDKENLETANGRMWSAESLTNSFIGPPLGSLLIGVAIFIPFFFDAASFFFAVALIASLKGSFKPINDDKPKEKINFKAQIKEGYAWLWAHPLLRPMAIILGSMNGLGTMVGAVYILFAQEVLHTSVFTFAVLGTAGAVGGTIGGLLAPKISAKFGSGPSLNLALAAAPIGSLIIGLTSSWQVVWVITVIESFVAILWNTITVSLRQSIIPTHLLGRVNSVYRFFAWGSIPIGMFLGGGLVAVMMRFLSRESALRTPYFIGAALGLLLWALAAPRLTTVTIEAARKGD</sequence>
<reference evidence="11" key="1">
    <citation type="submission" date="2020-05" db="EMBL/GenBank/DDBJ databases">
        <authorList>
            <person name="Chiriac C."/>
            <person name="Salcher M."/>
            <person name="Ghai R."/>
            <person name="Kavagutti S V."/>
        </authorList>
    </citation>
    <scope>NUCLEOTIDE SEQUENCE</scope>
</reference>
<feature type="transmembrane region" description="Helical" evidence="6">
    <location>
        <begin position="75"/>
        <end position="96"/>
    </location>
</feature>
<proteinExistence type="predicted"/>
<keyword evidence="2" id="KW-1003">Cell membrane</keyword>
<dbReference type="EMBL" id="CAEZYO010000048">
    <property type="protein sequence ID" value="CAB4736645.1"/>
    <property type="molecule type" value="Genomic_DNA"/>
</dbReference>
<evidence type="ECO:0000313" key="8">
    <source>
        <dbReference type="EMBL" id="CAB4339865.1"/>
    </source>
</evidence>
<keyword evidence="4 6" id="KW-1133">Transmembrane helix</keyword>
<feature type="transmembrane region" description="Helical" evidence="6">
    <location>
        <begin position="371"/>
        <end position="392"/>
    </location>
</feature>
<keyword evidence="3 6" id="KW-0812">Transmembrane</keyword>
<evidence type="ECO:0000256" key="1">
    <source>
        <dbReference type="ARBA" id="ARBA00004651"/>
    </source>
</evidence>
<dbReference type="GO" id="GO:0022857">
    <property type="term" value="F:transmembrane transporter activity"/>
    <property type="evidence" value="ECO:0007669"/>
    <property type="project" value="InterPro"/>
</dbReference>
<dbReference type="PANTHER" id="PTHR23513:SF6">
    <property type="entry name" value="MAJOR FACILITATOR SUPERFAMILY ASSOCIATED DOMAIN-CONTAINING PROTEIN"/>
    <property type="match status" value="1"/>
</dbReference>
<evidence type="ECO:0000313" key="9">
    <source>
        <dbReference type="EMBL" id="CAB4736645.1"/>
    </source>
</evidence>
<dbReference type="Gene3D" id="1.20.1250.20">
    <property type="entry name" value="MFS general substrate transporter like domains"/>
    <property type="match status" value="1"/>
</dbReference>
<feature type="domain" description="Major facilitator superfamily (MFS) profile" evidence="7">
    <location>
        <begin position="241"/>
        <end position="435"/>
    </location>
</feature>
<evidence type="ECO:0000256" key="6">
    <source>
        <dbReference type="SAM" id="Phobius"/>
    </source>
</evidence>
<organism evidence="11">
    <name type="scientific">freshwater metagenome</name>
    <dbReference type="NCBI Taxonomy" id="449393"/>
    <lineage>
        <taxon>unclassified sequences</taxon>
        <taxon>metagenomes</taxon>
        <taxon>ecological metagenomes</taxon>
    </lineage>
</organism>
<dbReference type="PANTHER" id="PTHR23513">
    <property type="entry name" value="INTEGRAL MEMBRANE EFFLUX PROTEIN-RELATED"/>
    <property type="match status" value="1"/>
</dbReference>
<evidence type="ECO:0000256" key="2">
    <source>
        <dbReference type="ARBA" id="ARBA00022475"/>
    </source>
</evidence>
<evidence type="ECO:0000313" key="11">
    <source>
        <dbReference type="EMBL" id="CAB5147602.1"/>
    </source>
</evidence>
<feature type="transmembrane region" description="Helical" evidence="6">
    <location>
        <begin position="117"/>
        <end position="136"/>
    </location>
</feature>
<dbReference type="GO" id="GO:0005886">
    <property type="term" value="C:plasma membrane"/>
    <property type="evidence" value="ECO:0007669"/>
    <property type="project" value="UniProtKB-SubCell"/>
</dbReference>
<feature type="transmembrane region" description="Helical" evidence="6">
    <location>
        <begin position="179"/>
        <end position="204"/>
    </location>
</feature>
<name>A0A6J7W8K7_9ZZZZ</name>
<evidence type="ECO:0000313" key="10">
    <source>
        <dbReference type="EMBL" id="CAB4825730.1"/>
    </source>
</evidence>
<dbReference type="PROSITE" id="PS50850">
    <property type="entry name" value="MFS"/>
    <property type="match status" value="1"/>
</dbReference>
<feature type="transmembrane region" description="Helical" evidence="6">
    <location>
        <begin position="330"/>
        <end position="350"/>
    </location>
</feature>
<accession>A0A6J7W8K7</accession>
<dbReference type="EMBL" id="CAFABC010000021">
    <property type="protein sequence ID" value="CAB4825730.1"/>
    <property type="molecule type" value="Genomic_DNA"/>
</dbReference>
<comment type="subcellular location">
    <subcellularLocation>
        <location evidence="1">Cell membrane</location>
        <topology evidence="1">Multi-pass membrane protein</topology>
    </subcellularLocation>
</comment>
<dbReference type="CDD" id="cd06173">
    <property type="entry name" value="MFS_MefA_like"/>
    <property type="match status" value="1"/>
</dbReference>
<gene>
    <name evidence="9" type="ORF">UFOPK2731_01213</name>
    <name evidence="10" type="ORF">UFOPK3161_00880</name>
    <name evidence="8" type="ORF">UFOPK3962_00884</name>
    <name evidence="11" type="ORF">UFOPK4427_00881</name>
</gene>
<feature type="transmembrane region" description="Helical" evidence="6">
    <location>
        <begin position="12"/>
        <end position="31"/>
    </location>
</feature>
<dbReference type="InterPro" id="IPR036259">
    <property type="entry name" value="MFS_trans_sf"/>
</dbReference>
<protein>
    <submittedName>
        <fullName evidence="11">Unannotated protein</fullName>
    </submittedName>
</protein>
<dbReference type="InterPro" id="IPR011701">
    <property type="entry name" value="MFS"/>
</dbReference>
<feature type="transmembrane region" description="Helical" evidence="6">
    <location>
        <begin position="404"/>
        <end position="423"/>
    </location>
</feature>
<keyword evidence="5 6" id="KW-0472">Membrane</keyword>
<dbReference type="InterPro" id="IPR020846">
    <property type="entry name" value="MFS_dom"/>
</dbReference>
<evidence type="ECO:0000256" key="3">
    <source>
        <dbReference type="ARBA" id="ARBA00022692"/>
    </source>
</evidence>
<dbReference type="EMBL" id="CAFBRY010000023">
    <property type="protein sequence ID" value="CAB5147602.1"/>
    <property type="molecule type" value="Genomic_DNA"/>
</dbReference>
<dbReference type="Pfam" id="PF07690">
    <property type="entry name" value="MFS_1"/>
    <property type="match status" value="1"/>
</dbReference>
<evidence type="ECO:0000256" key="4">
    <source>
        <dbReference type="ARBA" id="ARBA00022989"/>
    </source>
</evidence>
<dbReference type="AlphaFoldDB" id="A0A6J7W8K7"/>
<evidence type="ECO:0000259" key="7">
    <source>
        <dbReference type="PROSITE" id="PS50850"/>
    </source>
</evidence>
<feature type="transmembrane region" description="Helical" evidence="6">
    <location>
        <begin position="277"/>
        <end position="295"/>
    </location>
</feature>
<evidence type="ECO:0000256" key="5">
    <source>
        <dbReference type="ARBA" id="ARBA00023136"/>
    </source>
</evidence>
<dbReference type="EMBL" id="CAESAH010000023">
    <property type="protein sequence ID" value="CAB4339865.1"/>
    <property type="molecule type" value="Genomic_DNA"/>
</dbReference>
<feature type="transmembrane region" description="Helical" evidence="6">
    <location>
        <begin position="43"/>
        <end position="63"/>
    </location>
</feature>